<sequence length="36" mass="3698">ALAGGLVAFAARAGAIVFGWTLPAYRARAGRPTDPR</sequence>
<dbReference type="EMBL" id="QJTK01000009">
    <property type="protein sequence ID" value="PYF09256.1"/>
    <property type="molecule type" value="Genomic_DNA"/>
</dbReference>
<feature type="transmembrane region" description="Helical" evidence="1">
    <location>
        <begin position="6"/>
        <end position="25"/>
    </location>
</feature>
<reference evidence="2 3" key="1">
    <citation type="submission" date="2018-06" db="EMBL/GenBank/DDBJ databases">
        <title>Genomic Encyclopedia of Type Strains, Phase III (KMG-III): the genomes of soil and plant-associated and newly described type strains.</title>
        <authorList>
            <person name="Whitman W."/>
        </authorList>
    </citation>
    <scope>NUCLEOTIDE SEQUENCE [LARGE SCALE GENOMIC DNA]</scope>
    <source>
        <strain evidence="2 3">JA737</strain>
    </source>
</reference>
<dbReference type="AlphaFoldDB" id="A0A318TWN3"/>
<dbReference type="Proteomes" id="UP000247727">
    <property type="component" value="Unassembled WGS sequence"/>
</dbReference>
<name>A0A318TWN3_9RHOB</name>
<comment type="caution">
    <text evidence="2">The sequence shown here is derived from an EMBL/GenBank/DDBJ whole genome shotgun (WGS) entry which is preliminary data.</text>
</comment>
<keyword evidence="1" id="KW-0472">Membrane</keyword>
<evidence type="ECO:0000256" key="1">
    <source>
        <dbReference type="SAM" id="Phobius"/>
    </source>
</evidence>
<proteinExistence type="predicted"/>
<evidence type="ECO:0000313" key="2">
    <source>
        <dbReference type="EMBL" id="PYF09256.1"/>
    </source>
</evidence>
<keyword evidence="1" id="KW-0812">Transmembrane</keyword>
<evidence type="ECO:0000313" key="3">
    <source>
        <dbReference type="Proteomes" id="UP000247727"/>
    </source>
</evidence>
<accession>A0A318TWN3</accession>
<feature type="non-terminal residue" evidence="2">
    <location>
        <position position="1"/>
    </location>
</feature>
<gene>
    <name evidence="2" type="ORF">C8J30_1091</name>
</gene>
<keyword evidence="3" id="KW-1185">Reference proteome</keyword>
<organism evidence="2 3">
    <name type="scientific">Rhodobacter viridis</name>
    <dbReference type="NCBI Taxonomy" id="1054202"/>
    <lineage>
        <taxon>Bacteria</taxon>
        <taxon>Pseudomonadati</taxon>
        <taxon>Pseudomonadota</taxon>
        <taxon>Alphaproteobacteria</taxon>
        <taxon>Rhodobacterales</taxon>
        <taxon>Rhodobacter group</taxon>
        <taxon>Rhodobacter</taxon>
    </lineage>
</organism>
<keyword evidence="1" id="KW-1133">Transmembrane helix</keyword>
<protein>
    <submittedName>
        <fullName evidence="2">Uncharacterized protein</fullName>
    </submittedName>
</protein>